<feature type="domain" description="Histidine kinase" evidence="11">
    <location>
        <begin position="477"/>
        <end position="658"/>
    </location>
</feature>
<evidence type="ECO:0000313" key="12">
    <source>
        <dbReference type="EMBL" id="QGW26920.1"/>
    </source>
</evidence>
<feature type="coiled-coil region" evidence="9">
    <location>
        <begin position="438"/>
        <end position="470"/>
    </location>
</feature>
<dbReference type="PANTHER" id="PTHR24421">
    <property type="entry name" value="NITRATE/NITRITE SENSOR PROTEIN NARX-RELATED"/>
    <property type="match status" value="1"/>
</dbReference>
<keyword evidence="10" id="KW-0812">Transmembrane</keyword>
<dbReference type="Gene3D" id="2.60.40.2380">
    <property type="match status" value="1"/>
</dbReference>
<name>A0A6I6GA38_9BACT</name>
<proteinExistence type="predicted"/>
<keyword evidence="4" id="KW-0808">Transferase</keyword>
<dbReference type="InterPro" id="IPR003594">
    <property type="entry name" value="HATPase_dom"/>
</dbReference>
<evidence type="ECO:0000256" key="4">
    <source>
        <dbReference type="ARBA" id="ARBA00022679"/>
    </source>
</evidence>
<dbReference type="GO" id="GO:0000155">
    <property type="term" value="F:phosphorelay sensor kinase activity"/>
    <property type="evidence" value="ECO:0007669"/>
    <property type="project" value="InterPro"/>
</dbReference>
<dbReference type="KEGG" id="fls:GLV81_01335"/>
<dbReference type="InterPro" id="IPR036890">
    <property type="entry name" value="HATPase_C_sf"/>
</dbReference>
<dbReference type="CDD" id="cd16917">
    <property type="entry name" value="HATPase_UhpB-NarQ-NarX-like"/>
    <property type="match status" value="1"/>
</dbReference>
<keyword evidence="3" id="KW-0597">Phosphoprotein</keyword>
<feature type="transmembrane region" description="Helical" evidence="10">
    <location>
        <begin position="384"/>
        <end position="404"/>
    </location>
</feature>
<dbReference type="Gene3D" id="3.30.565.10">
    <property type="entry name" value="Histidine kinase-like ATPase, C-terminal domain"/>
    <property type="match status" value="1"/>
</dbReference>
<dbReference type="Pfam" id="PF07730">
    <property type="entry name" value="HisKA_3"/>
    <property type="match status" value="1"/>
</dbReference>
<dbReference type="InterPro" id="IPR050482">
    <property type="entry name" value="Sensor_HK_TwoCompSys"/>
</dbReference>
<dbReference type="InterPro" id="IPR011623">
    <property type="entry name" value="7TMR_DISM_rcpt_extracell_dom1"/>
</dbReference>
<evidence type="ECO:0000256" key="3">
    <source>
        <dbReference type="ARBA" id="ARBA00022553"/>
    </source>
</evidence>
<evidence type="ECO:0000256" key="2">
    <source>
        <dbReference type="ARBA" id="ARBA00012438"/>
    </source>
</evidence>
<evidence type="ECO:0000256" key="5">
    <source>
        <dbReference type="ARBA" id="ARBA00022741"/>
    </source>
</evidence>
<feature type="transmembrane region" description="Helical" evidence="10">
    <location>
        <begin position="351"/>
        <end position="372"/>
    </location>
</feature>
<evidence type="ECO:0000313" key="13">
    <source>
        <dbReference type="Proteomes" id="UP000426027"/>
    </source>
</evidence>
<gene>
    <name evidence="12" type="ORF">GLV81_01335</name>
</gene>
<accession>A0A6I6GA38</accession>
<keyword evidence="8" id="KW-0902">Two-component regulatory system</keyword>
<dbReference type="PROSITE" id="PS50109">
    <property type="entry name" value="HIS_KIN"/>
    <property type="match status" value="1"/>
</dbReference>
<dbReference type="AlphaFoldDB" id="A0A6I6GA38"/>
<keyword evidence="5" id="KW-0547">Nucleotide-binding</keyword>
<keyword evidence="6" id="KW-0418">Kinase</keyword>
<organism evidence="12 13">
    <name type="scientific">Phnomibacter ginsenosidimutans</name>
    <dbReference type="NCBI Taxonomy" id="2676868"/>
    <lineage>
        <taxon>Bacteria</taxon>
        <taxon>Pseudomonadati</taxon>
        <taxon>Bacteroidota</taxon>
        <taxon>Chitinophagia</taxon>
        <taxon>Chitinophagales</taxon>
        <taxon>Chitinophagaceae</taxon>
        <taxon>Phnomibacter</taxon>
    </lineage>
</organism>
<feature type="transmembrane region" description="Helical" evidence="10">
    <location>
        <begin position="253"/>
        <end position="279"/>
    </location>
</feature>
<dbReference type="Pfam" id="PF02518">
    <property type="entry name" value="HATPase_c"/>
    <property type="match status" value="1"/>
</dbReference>
<evidence type="ECO:0000256" key="8">
    <source>
        <dbReference type="ARBA" id="ARBA00023012"/>
    </source>
</evidence>
<keyword evidence="10" id="KW-0472">Membrane</keyword>
<dbReference type="Gene3D" id="1.20.5.1930">
    <property type="match status" value="1"/>
</dbReference>
<feature type="transmembrane region" description="Helical" evidence="10">
    <location>
        <begin position="225"/>
        <end position="246"/>
    </location>
</feature>
<dbReference type="SUPFAM" id="SSF55874">
    <property type="entry name" value="ATPase domain of HSP90 chaperone/DNA topoisomerase II/histidine kinase"/>
    <property type="match status" value="1"/>
</dbReference>
<evidence type="ECO:0000259" key="11">
    <source>
        <dbReference type="PROSITE" id="PS50109"/>
    </source>
</evidence>
<keyword evidence="9" id="KW-0175">Coiled coil</keyword>
<reference evidence="12 13" key="1">
    <citation type="submission" date="2019-11" db="EMBL/GenBank/DDBJ databases">
        <authorList>
            <person name="Im W.T."/>
        </authorList>
    </citation>
    <scope>NUCLEOTIDE SEQUENCE [LARGE SCALE GENOMIC DNA]</scope>
    <source>
        <strain evidence="12 13">SB-02</strain>
    </source>
</reference>
<keyword evidence="10" id="KW-1133">Transmembrane helix</keyword>
<dbReference type="GO" id="GO:0005524">
    <property type="term" value="F:ATP binding"/>
    <property type="evidence" value="ECO:0007669"/>
    <property type="project" value="UniProtKB-KW"/>
</dbReference>
<dbReference type="Pfam" id="PF07696">
    <property type="entry name" value="7TMR-DISMED2"/>
    <property type="match status" value="1"/>
</dbReference>
<dbReference type="PANTHER" id="PTHR24421:SF10">
    <property type="entry name" value="NITRATE_NITRITE SENSOR PROTEIN NARQ"/>
    <property type="match status" value="1"/>
</dbReference>
<protein>
    <recommendedName>
        <fullName evidence="2">histidine kinase</fullName>
        <ecNumber evidence="2">2.7.13.3</ecNumber>
    </recommendedName>
</protein>
<dbReference type="InterPro" id="IPR011712">
    <property type="entry name" value="Sig_transdc_His_kin_sub3_dim/P"/>
</dbReference>
<evidence type="ECO:0000256" key="6">
    <source>
        <dbReference type="ARBA" id="ARBA00022777"/>
    </source>
</evidence>
<sequence length="658" mass="73719">MLVQRASTKAHDGRHGSTATAIFLHIQACRNTYLWVICLLQMRNCLLQNWRMPVAKQPRQLLSAFAILCSLLICTSGLQAQLSIRLLPDSAVRKGELPWHTHFPIAATNGQFNPGFTNTAWWLTTTVYNTDSVVQQYKLVLNNPHINLLKYYQNGDTTPLHITGDWLPFAQRPFQDRDFVFPLQILPHDSIPILLLVDKANESLQLHAELYSNEAFEQMRHLQNLLMGAGLGWMLLIVLLSVFLGISLSDKAALIYALYVLFTMAWIVSNWGIGFQYLWPELTDFPSKARPVFLLLCTASFLATLPQFFPPFSSRKWLVKSIHISIGVQVTLAVVLLFSNYQQLPSVIKVPFLQVCSVCSIVSVVLCVLYLWRQWRNNAPLVGYYFTGISFLLFVTLLLNLHQFGISAAPNEFLNMYGSSLGLIGESTILGLGFAHRANLHRKQKEQLARQLLEQEKQLAEKIIAVEAEERARIGRDLHDTVGSMLATINMRLNKLIHQEKLPEEATGLQALIATTMQETRSISHNLVPPHLAGIGLEQVMLNHINSINQQAGLQVQFDYAVDTQLPESFQLLVYRICHELLHNIMKHAAASEANLSIAEDCGAIQIIAEDNGKGFSNSTASKGIGLKNIDNRIAYLKGTLHIDSNTSGTTIVITLPI</sequence>
<dbReference type="InterPro" id="IPR005467">
    <property type="entry name" value="His_kinase_dom"/>
</dbReference>
<evidence type="ECO:0000256" key="10">
    <source>
        <dbReference type="SAM" id="Phobius"/>
    </source>
</evidence>
<feature type="transmembrane region" description="Helical" evidence="10">
    <location>
        <begin position="61"/>
        <end position="80"/>
    </location>
</feature>
<feature type="transmembrane region" description="Helical" evidence="10">
    <location>
        <begin position="321"/>
        <end position="339"/>
    </location>
</feature>
<feature type="transmembrane region" description="Helical" evidence="10">
    <location>
        <begin position="291"/>
        <end position="309"/>
    </location>
</feature>
<dbReference type="GO" id="GO:0016020">
    <property type="term" value="C:membrane"/>
    <property type="evidence" value="ECO:0007669"/>
    <property type="project" value="InterPro"/>
</dbReference>
<evidence type="ECO:0000256" key="1">
    <source>
        <dbReference type="ARBA" id="ARBA00000085"/>
    </source>
</evidence>
<evidence type="ECO:0000256" key="7">
    <source>
        <dbReference type="ARBA" id="ARBA00022840"/>
    </source>
</evidence>
<evidence type="ECO:0000256" key="9">
    <source>
        <dbReference type="SAM" id="Coils"/>
    </source>
</evidence>
<keyword evidence="13" id="KW-1185">Reference proteome</keyword>
<dbReference type="EC" id="2.7.13.3" evidence="2"/>
<dbReference type="EMBL" id="CP046566">
    <property type="protein sequence ID" value="QGW26920.1"/>
    <property type="molecule type" value="Genomic_DNA"/>
</dbReference>
<comment type="catalytic activity">
    <reaction evidence="1">
        <text>ATP + protein L-histidine = ADP + protein N-phospho-L-histidine.</text>
        <dbReference type="EC" id="2.7.13.3"/>
    </reaction>
</comment>
<feature type="transmembrane region" description="Helical" evidence="10">
    <location>
        <begin position="416"/>
        <end position="435"/>
    </location>
</feature>
<dbReference type="Proteomes" id="UP000426027">
    <property type="component" value="Chromosome"/>
</dbReference>
<keyword evidence="7" id="KW-0067">ATP-binding</keyword>
<dbReference type="Pfam" id="PF07695">
    <property type="entry name" value="7TMR-DISM_7TM"/>
    <property type="match status" value="1"/>
</dbReference>
<dbReference type="GO" id="GO:0046983">
    <property type="term" value="F:protein dimerization activity"/>
    <property type="evidence" value="ECO:0007669"/>
    <property type="project" value="InterPro"/>
</dbReference>
<dbReference type="InterPro" id="IPR011622">
    <property type="entry name" value="7TMR_DISM_rcpt_extracell_dom2"/>
</dbReference>